<evidence type="ECO:0000313" key="2">
    <source>
        <dbReference type="EMBL" id="MBF9134336.1"/>
    </source>
</evidence>
<dbReference type="Proteomes" id="UP000638560">
    <property type="component" value="Unassembled WGS sequence"/>
</dbReference>
<feature type="chain" id="PRO_5047249894" description="WxL domain-containing protein" evidence="1">
    <location>
        <begin position="27"/>
        <end position="184"/>
    </location>
</feature>
<dbReference type="InterPro" id="IPR006311">
    <property type="entry name" value="TAT_signal"/>
</dbReference>
<protein>
    <recommendedName>
        <fullName evidence="4">WxL domain-containing protein</fullName>
    </recommendedName>
</protein>
<gene>
    <name evidence="2" type="ORF">I0C86_36215</name>
</gene>
<proteinExistence type="predicted"/>
<keyword evidence="3" id="KW-1185">Reference proteome</keyword>
<keyword evidence="1" id="KW-0732">Signal</keyword>
<evidence type="ECO:0000313" key="3">
    <source>
        <dbReference type="Proteomes" id="UP000638560"/>
    </source>
</evidence>
<dbReference type="EMBL" id="JADPUN010000338">
    <property type="protein sequence ID" value="MBF9134336.1"/>
    <property type="molecule type" value="Genomic_DNA"/>
</dbReference>
<sequence>MRTTRTLLLGAAATVALGLLASPAVAAPSGETDVTFEILAGTLDITVPATADLGTGSPGAPLDGPLGAVTVTDGRASDDASWEATVTATVFQTGGGTPPETILPSEIEYWSGPATATTGTGTFTPGQLTSAEAEPLDSVTPVVAFTHTGGTGNNTATWNPTLVVNVPLDSQAGVYTGTVTHSVA</sequence>
<evidence type="ECO:0008006" key="4">
    <source>
        <dbReference type="Google" id="ProtNLM"/>
    </source>
</evidence>
<accession>A0ABS0H782</accession>
<feature type="signal peptide" evidence="1">
    <location>
        <begin position="1"/>
        <end position="26"/>
    </location>
</feature>
<dbReference type="PROSITE" id="PS51318">
    <property type="entry name" value="TAT"/>
    <property type="match status" value="1"/>
</dbReference>
<organism evidence="2 3">
    <name type="scientific">Plantactinospora alkalitolerans</name>
    <dbReference type="NCBI Taxonomy" id="2789879"/>
    <lineage>
        <taxon>Bacteria</taxon>
        <taxon>Bacillati</taxon>
        <taxon>Actinomycetota</taxon>
        <taxon>Actinomycetes</taxon>
        <taxon>Micromonosporales</taxon>
        <taxon>Micromonosporaceae</taxon>
        <taxon>Plantactinospora</taxon>
    </lineage>
</organism>
<dbReference type="RefSeq" id="WP_196205819.1">
    <property type="nucleotide sequence ID" value="NZ_JADPUN010000338.1"/>
</dbReference>
<evidence type="ECO:0000256" key="1">
    <source>
        <dbReference type="SAM" id="SignalP"/>
    </source>
</evidence>
<comment type="caution">
    <text evidence="2">The sequence shown here is derived from an EMBL/GenBank/DDBJ whole genome shotgun (WGS) entry which is preliminary data.</text>
</comment>
<reference evidence="2 3" key="1">
    <citation type="submission" date="2020-11" db="EMBL/GenBank/DDBJ databases">
        <title>A novel isolate from a Black sea contaminated sediment with potential to produce alkanes: Plantactinospora alkalitolerans sp. nov.</title>
        <authorList>
            <person name="Carro L."/>
            <person name="Veyisoglu A."/>
            <person name="Guven K."/>
            <person name="Schumann P."/>
            <person name="Klenk H.-P."/>
            <person name="Sahin N."/>
        </authorList>
    </citation>
    <scope>NUCLEOTIDE SEQUENCE [LARGE SCALE GENOMIC DNA]</scope>
    <source>
        <strain evidence="2 3">S1510</strain>
    </source>
</reference>
<name>A0ABS0H782_9ACTN</name>